<dbReference type="Proteomes" id="UP000014978">
    <property type="component" value="Unassembled WGS sequence"/>
</dbReference>
<accession>S7W4Z4</accession>
<feature type="non-terminal residue" evidence="1">
    <location>
        <position position="1"/>
    </location>
</feature>
<gene>
    <name evidence="1" type="ORF">SLOPH_661</name>
</gene>
<keyword evidence="2" id="KW-1185">Reference proteome</keyword>
<comment type="caution">
    <text evidence="1">The sequence shown here is derived from an EMBL/GenBank/DDBJ whole genome shotgun (WGS) entry which is preliminary data.</text>
</comment>
<proteinExistence type="predicted"/>
<protein>
    <submittedName>
        <fullName evidence="1">Uncharacterized protein</fullName>
    </submittedName>
</protein>
<sequence>KRNKKLNTKKETQSNTNKLNIDFYYNKNNSYDDIYRLKSNHKNNNKDVGNSKNNNNKVINENYYKNINTNTNLKSISLGTQLNRLIKTIDCPIKYIPSLPNVIYIVYLENQLLLFVKNKLQDKILITSIYNCLKIKNIDYVKIYQIICKALKYIEKRIFDFLSLNKNIESFEELSFCMFLVSIFYYDISRDKILNLRRIYKEDNNKYFKMNSTSTLEYRLRKE</sequence>
<organism evidence="1 2">
    <name type="scientific">Spraguea lophii (strain 42_110)</name>
    <name type="common">Microsporidian parasite</name>
    <dbReference type="NCBI Taxonomy" id="1358809"/>
    <lineage>
        <taxon>Eukaryota</taxon>
        <taxon>Fungi</taxon>
        <taxon>Fungi incertae sedis</taxon>
        <taxon>Microsporidia</taxon>
        <taxon>Spragueidae</taxon>
        <taxon>Spraguea</taxon>
    </lineage>
</organism>
<dbReference type="InParanoid" id="S7W4Z4"/>
<reference evidence="2" key="1">
    <citation type="journal article" date="2013" name="PLoS Genet.">
        <title>The genome of Spraguea lophii and the basis of host-microsporidian interactions.</title>
        <authorList>
            <person name="Campbell S.E."/>
            <person name="Williams T.A."/>
            <person name="Yousuf A."/>
            <person name="Soanes D.M."/>
            <person name="Paszkiewicz K.H."/>
            <person name="Williams B.A.P."/>
        </authorList>
    </citation>
    <scope>NUCLEOTIDE SEQUENCE [LARGE SCALE GENOMIC DNA]</scope>
    <source>
        <strain evidence="2">42_110</strain>
    </source>
</reference>
<dbReference type="VEuPathDB" id="MicrosporidiaDB:SLOPH_661"/>
<evidence type="ECO:0000313" key="1">
    <source>
        <dbReference type="EMBL" id="EPR77816.1"/>
    </source>
</evidence>
<dbReference type="EMBL" id="ATCN01001251">
    <property type="protein sequence ID" value="EPR77816.1"/>
    <property type="molecule type" value="Genomic_DNA"/>
</dbReference>
<evidence type="ECO:0000313" key="2">
    <source>
        <dbReference type="Proteomes" id="UP000014978"/>
    </source>
</evidence>
<name>S7W4Z4_SPRLO</name>
<feature type="non-terminal residue" evidence="1">
    <location>
        <position position="223"/>
    </location>
</feature>
<dbReference type="AlphaFoldDB" id="S7W4Z4"/>